<keyword evidence="4" id="KW-0862">Zinc</keyword>
<name>A0AAD3E3R7_9CHLO</name>
<evidence type="ECO:0000256" key="6">
    <source>
        <dbReference type="PROSITE-ProRule" id="PRU00176"/>
    </source>
</evidence>
<dbReference type="SMART" id="SM00360">
    <property type="entry name" value="RRM"/>
    <property type="match status" value="2"/>
</dbReference>
<proteinExistence type="predicted"/>
<gene>
    <name evidence="9" type="ORF">Agub_g15883</name>
</gene>
<dbReference type="FunFam" id="3.30.70.330:FF:000476">
    <property type="entry name" value="Zinc finger CCCH domain-containing protein 4"/>
    <property type="match status" value="1"/>
</dbReference>
<evidence type="ECO:0000256" key="5">
    <source>
        <dbReference type="ARBA" id="ARBA00022884"/>
    </source>
</evidence>
<feature type="domain" description="RRM" evidence="8">
    <location>
        <begin position="132"/>
        <end position="204"/>
    </location>
</feature>
<reference evidence="9 10" key="1">
    <citation type="journal article" date="2021" name="Sci. Rep.">
        <title>Genome sequencing of the multicellular alga Astrephomene provides insights into convergent evolution of germ-soma differentiation.</title>
        <authorList>
            <person name="Yamashita S."/>
            <person name="Yamamoto K."/>
            <person name="Matsuzaki R."/>
            <person name="Suzuki S."/>
            <person name="Yamaguchi H."/>
            <person name="Hirooka S."/>
            <person name="Minakuchi Y."/>
            <person name="Miyagishima S."/>
            <person name="Kawachi M."/>
            <person name="Toyoda A."/>
            <person name="Nozaki H."/>
        </authorList>
    </citation>
    <scope>NUCLEOTIDE SEQUENCE [LARGE SCALE GENOMIC DNA]</scope>
    <source>
        <strain evidence="9 10">NIES-4017</strain>
    </source>
</reference>
<dbReference type="Pfam" id="PF00076">
    <property type="entry name" value="RRM_1"/>
    <property type="match status" value="2"/>
</dbReference>
<dbReference type="InterPro" id="IPR012677">
    <property type="entry name" value="Nucleotide-bd_a/b_plait_sf"/>
</dbReference>
<dbReference type="SUPFAM" id="SSF54928">
    <property type="entry name" value="RNA-binding domain, RBD"/>
    <property type="match status" value="2"/>
</dbReference>
<dbReference type="InterPro" id="IPR000504">
    <property type="entry name" value="RRM_dom"/>
</dbReference>
<feature type="compositionally biased region" description="Gly residues" evidence="7">
    <location>
        <begin position="98"/>
        <end position="122"/>
    </location>
</feature>
<keyword evidence="2" id="KW-0677">Repeat</keyword>
<evidence type="ECO:0000256" key="4">
    <source>
        <dbReference type="ARBA" id="ARBA00022833"/>
    </source>
</evidence>
<dbReference type="Proteomes" id="UP001054857">
    <property type="component" value="Unassembled WGS sequence"/>
</dbReference>
<dbReference type="GO" id="GO:0003729">
    <property type="term" value="F:mRNA binding"/>
    <property type="evidence" value="ECO:0007669"/>
    <property type="project" value="InterPro"/>
</dbReference>
<dbReference type="PANTHER" id="PTHR47640">
    <property type="entry name" value="TRNA SELENOCYSTEINE 1-ASSOCIATED PROTEIN 1-RELATED-RELATED"/>
    <property type="match status" value="1"/>
</dbReference>
<feature type="domain" description="RRM" evidence="8">
    <location>
        <begin position="11"/>
        <end position="90"/>
    </location>
</feature>
<dbReference type="InterPro" id="IPR035979">
    <property type="entry name" value="RBD_domain_sf"/>
</dbReference>
<dbReference type="PROSITE" id="PS50102">
    <property type="entry name" value="RRM"/>
    <property type="match status" value="2"/>
</dbReference>
<evidence type="ECO:0000256" key="2">
    <source>
        <dbReference type="ARBA" id="ARBA00022737"/>
    </source>
</evidence>
<protein>
    <recommendedName>
        <fullName evidence="8">RRM domain-containing protein</fullName>
    </recommendedName>
</protein>
<dbReference type="EMBL" id="BMAR01000094">
    <property type="protein sequence ID" value="GFR53160.1"/>
    <property type="molecule type" value="Genomic_DNA"/>
</dbReference>
<evidence type="ECO:0000313" key="9">
    <source>
        <dbReference type="EMBL" id="GFR53160.1"/>
    </source>
</evidence>
<feature type="region of interest" description="Disordered" evidence="7">
    <location>
        <begin position="91"/>
        <end position="128"/>
    </location>
</feature>
<evidence type="ECO:0000256" key="3">
    <source>
        <dbReference type="ARBA" id="ARBA00022771"/>
    </source>
</evidence>
<organism evidence="9 10">
    <name type="scientific">Astrephomene gubernaculifera</name>
    <dbReference type="NCBI Taxonomy" id="47775"/>
    <lineage>
        <taxon>Eukaryota</taxon>
        <taxon>Viridiplantae</taxon>
        <taxon>Chlorophyta</taxon>
        <taxon>core chlorophytes</taxon>
        <taxon>Chlorophyceae</taxon>
        <taxon>CS clade</taxon>
        <taxon>Chlamydomonadales</taxon>
        <taxon>Astrephomenaceae</taxon>
        <taxon>Astrephomene</taxon>
    </lineage>
</organism>
<keyword evidence="3" id="KW-0863">Zinc-finger</keyword>
<dbReference type="InterPro" id="IPR050825">
    <property type="entry name" value="RBM42_RBP45_47-like"/>
</dbReference>
<accession>A0AAD3E3R7</accession>
<dbReference type="AlphaFoldDB" id="A0AAD3E3R7"/>
<comment type="caution">
    <text evidence="9">The sequence shown here is derived from an EMBL/GenBank/DDBJ whole genome shotgun (WGS) entry which is preliminary data.</text>
</comment>
<evidence type="ECO:0000256" key="7">
    <source>
        <dbReference type="SAM" id="MobiDB-lite"/>
    </source>
</evidence>
<evidence type="ECO:0000259" key="8">
    <source>
        <dbReference type="PROSITE" id="PS50102"/>
    </source>
</evidence>
<dbReference type="Gene3D" id="3.30.70.330">
    <property type="match status" value="2"/>
</dbReference>
<dbReference type="GO" id="GO:0005829">
    <property type="term" value="C:cytosol"/>
    <property type="evidence" value="ECO:0007669"/>
    <property type="project" value="TreeGrafter"/>
</dbReference>
<dbReference type="CDD" id="cd12345">
    <property type="entry name" value="RRM2_SECp43_like"/>
    <property type="match status" value="1"/>
</dbReference>
<keyword evidence="10" id="KW-1185">Reference proteome</keyword>
<dbReference type="PANTHER" id="PTHR47640:SF10">
    <property type="entry name" value="TRNA SELENOCYSTEINE 1-ASSOCIATED PROTEIN 1-RELATED"/>
    <property type="match status" value="1"/>
</dbReference>
<sequence>MADPGGDPSYFSLFVGDLPPEVHDHFLESFFRQYFPSVRSAKVMTDPMTGRSKGYGFVRFGLEAERDRAVGDMNGVFISSRPVRVSLATARRADGGPMVPGGGSRVPGAPPGAGGGGGGGPPLSGELDPNNTTLFIGGLAPGVLEDQLRAVFGRYGEIIYTKIPPGKGCGFVQFIDRQAAEYAMQEVNGQIIGGSAVRISWGKSTGKGGGGGGYGGGGGGGGSGAYGGGGGGGYGGGGAGGGGYGGGYGGYDAGPYGGGYGGYDPYGAAQYGGYGADPYSAYYTSGMYHPAGAGGTAAGGAAAAGGSGAAAAAPLALFDPAAPVSVEKLNAAYVQRHMPGYTGSYMGLVSS</sequence>
<evidence type="ECO:0000256" key="1">
    <source>
        <dbReference type="ARBA" id="ARBA00022723"/>
    </source>
</evidence>
<dbReference type="GO" id="GO:0008270">
    <property type="term" value="F:zinc ion binding"/>
    <property type="evidence" value="ECO:0007669"/>
    <property type="project" value="UniProtKB-KW"/>
</dbReference>
<keyword evidence="5 6" id="KW-0694">RNA-binding</keyword>
<keyword evidence="1" id="KW-0479">Metal-binding</keyword>
<evidence type="ECO:0000313" key="10">
    <source>
        <dbReference type="Proteomes" id="UP001054857"/>
    </source>
</evidence>